<name>A0A5N0TEE7_9GAMM</name>
<keyword evidence="2" id="KW-1185">Reference proteome</keyword>
<dbReference type="EMBL" id="VYXP01000003">
    <property type="protein sequence ID" value="KAA9132834.1"/>
    <property type="molecule type" value="Genomic_DNA"/>
</dbReference>
<reference evidence="1 2" key="1">
    <citation type="submission" date="2019-09" db="EMBL/GenBank/DDBJ databases">
        <title>Wenzhouxiangella sp. Genome sequencing and assembly.</title>
        <authorList>
            <person name="Zhang R."/>
        </authorList>
    </citation>
    <scope>NUCLEOTIDE SEQUENCE [LARGE SCALE GENOMIC DNA]</scope>
    <source>
        <strain evidence="1 2">W260</strain>
    </source>
</reference>
<evidence type="ECO:0000313" key="2">
    <source>
        <dbReference type="Proteomes" id="UP000325372"/>
    </source>
</evidence>
<organism evidence="1 2">
    <name type="scientific">Marinihelvus fidelis</name>
    <dbReference type="NCBI Taxonomy" id="2613842"/>
    <lineage>
        <taxon>Bacteria</taxon>
        <taxon>Pseudomonadati</taxon>
        <taxon>Pseudomonadota</taxon>
        <taxon>Gammaproteobacteria</taxon>
        <taxon>Chromatiales</taxon>
        <taxon>Wenzhouxiangellaceae</taxon>
        <taxon>Marinihelvus</taxon>
    </lineage>
</organism>
<protein>
    <submittedName>
        <fullName evidence="1">MOSC domain-containing protein</fullName>
    </submittedName>
</protein>
<comment type="caution">
    <text evidence="1">The sequence shown here is derived from an EMBL/GenBank/DDBJ whole genome shotgun (WGS) entry which is preliminary data.</text>
</comment>
<dbReference type="InterPro" id="IPR011037">
    <property type="entry name" value="Pyrv_Knase-like_insert_dom_sf"/>
</dbReference>
<dbReference type="Proteomes" id="UP000325372">
    <property type="component" value="Unassembled WGS sequence"/>
</dbReference>
<dbReference type="AlphaFoldDB" id="A0A5N0TEE7"/>
<evidence type="ECO:0000313" key="1">
    <source>
        <dbReference type="EMBL" id="KAA9132834.1"/>
    </source>
</evidence>
<dbReference type="SUPFAM" id="SSF50800">
    <property type="entry name" value="PK beta-barrel domain-like"/>
    <property type="match status" value="1"/>
</dbReference>
<dbReference type="Gene3D" id="2.40.33.20">
    <property type="entry name" value="PK beta-barrel domain-like"/>
    <property type="match status" value="1"/>
</dbReference>
<sequence>MVEVRSMADLVAGLGIIRESPADLGTIELIVRRPETNKREVLDRAELDLDRGLVGDNWLVRGSRATQDGSAHPGMQLNLMNARVIELIAGPRENWPLAGDQFYVDLDLSADNLPPGSRLSLGDAMIEVTDIPHLGCRKFIDRFGLDAAKFVNSEEGKLLNLRGINAKVIKPGCVNTGGIIEKL</sequence>
<accession>A0A5N0TEE7</accession>
<gene>
    <name evidence="1" type="ORF">F3N42_05515</name>
</gene>
<proteinExistence type="predicted"/>